<reference evidence="1 2" key="1">
    <citation type="journal article" date="2013" name="PLoS Genet.">
        <title>The genome and development-dependent transcriptomes of Pyronema confluens: a window into fungal evolution.</title>
        <authorList>
            <person name="Traeger S."/>
            <person name="Altegoer F."/>
            <person name="Freitag M."/>
            <person name="Gabaldon T."/>
            <person name="Kempken F."/>
            <person name="Kumar A."/>
            <person name="Marcet-Houben M."/>
            <person name="Poggeler S."/>
            <person name="Stajich J.E."/>
            <person name="Nowrousian M."/>
        </authorList>
    </citation>
    <scope>NUCLEOTIDE SEQUENCE [LARGE SCALE GENOMIC DNA]</scope>
    <source>
        <strain evidence="2">CBS 100304</strain>
        <tissue evidence="1">Vegetative mycelium</tissue>
    </source>
</reference>
<evidence type="ECO:0000313" key="2">
    <source>
        <dbReference type="Proteomes" id="UP000018144"/>
    </source>
</evidence>
<gene>
    <name evidence="1" type="ORF">PCON_09588</name>
</gene>
<accession>U4L1Q9</accession>
<sequence>MSRFQQLN</sequence>
<dbReference type="EMBL" id="HF935502">
    <property type="protein sequence ID" value="CCX09995.1"/>
    <property type="molecule type" value="Genomic_DNA"/>
</dbReference>
<keyword evidence="2" id="KW-1185">Reference proteome</keyword>
<protein>
    <submittedName>
        <fullName evidence="1">Uncharacterized protein</fullName>
    </submittedName>
</protein>
<name>U4L1Q9_PYROM</name>
<evidence type="ECO:0000313" key="1">
    <source>
        <dbReference type="EMBL" id="CCX09995.1"/>
    </source>
</evidence>
<proteinExistence type="predicted"/>
<dbReference type="Proteomes" id="UP000018144">
    <property type="component" value="Unassembled WGS sequence"/>
</dbReference>
<organism evidence="1 2">
    <name type="scientific">Pyronema omphalodes (strain CBS 100304)</name>
    <name type="common">Pyronema confluens</name>
    <dbReference type="NCBI Taxonomy" id="1076935"/>
    <lineage>
        <taxon>Eukaryota</taxon>
        <taxon>Fungi</taxon>
        <taxon>Dikarya</taxon>
        <taxon>Ascomycota</taxon>
        <taxon>Pezizomycotina</taxon>
        <taxon>Pezizomycetes</taxon>
        <taxon>Pezizales</taxon>
        <taxon>Pyronemataceae</taxon>
        <taxon>Pyronema</taxon>
    </lineage>
</organism>